<reference evidence="3" key="2">
    <citation type="submission" date="2020-09" db="EMBL/GenBank/DDBJ databases">
        <authorList>
            <person name="Sun Q."/>
            <person name="Zhou Y."/>
        </authorList>
    </citation>
    <scope>NUCLEOTIDE SEQUENCE</scope>
    <source>
        <strain evidence="3">CGMCC 1.12360</strain>
    </source>
</reference>
<keyword evidence="2" id="KW-0560">Oxidoreductase</keyword>
<keyword evidence="4" id="KW-1185">Reference proteome</keyword>
<dbReference type="RefSeq" id="WP_188390711.1">
    <property type="nucleotide sequence ID" value="NZ_BMEV01000005.1"/>
</dbReference>
<dbReference type="Gene3D" id="1.10.1530.10">
    <property type="match status" value="1"/>
</dbReference>
<dbReference type="InterPro" id="IPR043144">
    <property type="entry name" value="Mal/L-sulf/L-lact_DH-like_ah"/>
</dbReference>
<dbReference type="Pfam" id="PF02615">
    <property type="entry name" value="Ldh_2"/>
    <property type="match status" value="1"/>
</dbReference>
<sequence>MSTISIPKEKLTNYVKNIFLKAGLEEEAADVTARHLVFANLRGVDSHGVTRVSIYCKRLAAGTINPHPQIRVERETPASALLHADNGIGIYSATKGMEMAIEKAKKSGIAVVGVYESNHCGMLAAYTLQAAQQDCIAMATTNAPSLIAPWGGKEPFFGTNPFSYAVPVAGGQDIVFDMATSVAARGKILLAKQNNQQIPLGWALTKDGEPTTDPNEALEGIILPVGGHKGYGLMVMVEVLSALFTGAQFGPHVGDMYKSATAQQRVGHTFIVMRADLFHDLDKFKQRMYQFVHEIKSVAKLKDTEEIYLPGELERIQYQKRAAEGIPLSRELLEDLTETAHRYGISERLI</sequence>
<dbReference type="InterPro" id="IPR036111">
    <property type="entry name" value="Mal/L-sulfo/L-lacto_DH-like_sf"/>
</dbReference>
<evidence type="ECO:0000313" key="4">
    <source>
        <dbReference type="Proteomes" id="UP000602050"/>
    </source>
</evidence>
<protein>
    <submittedName>
        <fullName evidence="3">Ureidoglycolate dehydrogenase</fullName>
    </submittedName>
</protein>
<evidence type="ECO:0000313" key="3">
    <source>
        <dbReference type="EMBL" id="GGH69794.1"/>
    </source>
</evidence>
<evidence type="ECO:0000256" key="2">
    <source>
        <dbReference type="ARBA" id="ARBA00023002"/>
    </source>
</evidence>
<comment type="caution">
    <text evidence="3">The sequence shown here is derived from an EMBL/GenBank/DDBJ whole genome shotgun (WGS) entry which is preliminary data.</text>
</comment>
<dbReference type="SUPFAM" id="SSF89733">
    <property type="entry name" value="L-sulfolactate dehydrogenase-like"/>
    <property type="match status" value="1"/>
</dbReference>
<dbReference type="PANTHER" id="PTHR11091">
    <property type="entry name" value="OXIDOREDUCTASE-RELATED"/>
    <property type="match status" value="1"/>
</dbReference>
<name>A0A8J2ZP27_9BACI</name>
<dbReference type="InterPro" id="IPR003767">
    <property type="entry name" value="Malate/L-lactate_DH-like"/>
</dbReference>
<comment type="similarity">
    <text evidence="1">Belongs to the LDH2/MDH2 oxidoreductase family.</text>
</comment>
<proteinExistence type="inferred from homology"/>
<dbReference type="Proteomes" id="UP000602050">
    <property type="component" value="Unassembled WGS sequence"/>
</dbReference>
<dbReference type="GO" id="GO:0016491">
    <property type="term" value="F:oxidoreductase activity"/>
    <property type="evidence" value="ECO:0007669"/>
    <property type="project" value="UniProtKB-KW"/>
</dbReference>
<reference evidence="3" key="1">
    <citation type="journal article" date="2014" name="Int. J. Syst. Evol. Microbiol.">
        <title>Complete genome sequence of Corynebacterium casei LMG S-19264T (=DSM 44701T), isolated from a smear-ripened cheese.</title>
        <authorList>
            <consortium name="US DOE Joint Genome Institute (JGI-PGF)"/>
            <person name="Walter F."/>
            <person name="Albersmeier A."/>
            <person name="Kalinowski J."/>
            <person name="Ruckert C."/>
        </authorList>
    </citation>
    <scope>NUCLEOTIDE SEQUENCE</scope>
    <source>
        <strain evidence="3">CGMCC 1.12360</strain>
    </source>
</reference>
<gene>
    <name evidence="3" type="primary">allD</name>
    <name evidence="3" type="ORF">GCM10010978_04080</name>
</gene>
<evidence type="ECO:0000256" key="1">
    <source>
        <dbReference type="ARBA" id="ARBA00006056"/>
    </source>
</evidence>
<accession>A0A8J2ZP27</accession>
<dbReference type="Gene3D" id="3.30.1370.60">
    <property type="entry name" value="Hypothetical oxidoreductase yiak, domain 2"/>
    <property type="match status" value="1"/>
</dbReference>
<dbReference type="AlphaFoldDB" id="A0A8J2ZP27"/>
<organism evidence="3 4">
    <name type="scientific">Compostibacillus humi</name>
    <dbReference type="NCBI Taxonomy" id="1245525"/>
    <lineage>
        <taxon>Bacteria</taxon>
        <taxon>Bacillati</taxon>
        <taxon>Bacillota</taxon>
        <taxon>Bacilli</taxon>
        <taxon>Bacillales</taxon>
        <taxon>Bacillaceae</taxon>
        <taxon>Compostibacillus</taxon>
    </lineage>
</organism>
<dbReference type="EMBL" id="BMEV01000005">
    <property type="protein sequence ID" value="GGH69794.1"/>
    <property type="molecule type" value="Genomic_DNA"/>
</dbReference>
<dbReference type="PANTHER" id="PTHR11091:SF0">
    <property type="entry name" value="MALATE DEHYDROGENASE"/>
    <property type="match status" value="1"/>
</dbReference>
<dbReference type="InterPro" id="IPR043143">
    <property type="entry name" value="Mal/L-sulf/L-lact_DH-like_NADP"/>
</dbReference>